<dbReference type="AlphaFoldDB" id="A0A917EV15"/>
<dbReference type="RefSeq" id="WP_188673795.1">
    <property type="nucleotide sequence ID" value="NZ_BMGP01000001.1"/>
</dbReference>
<accession>A0A917EV15</accession>
<proteinExistence type="predicted"/>
<gene>
    <name evidence="1" type="ORF">GCM10011399_07430</name>
</gene>
<sequence length="49" mass="5086">MIVFDHPTPGDIGYRASASAYSRVVLAATFGGVDALPTFPFSPADPTNS</sequence>
<comment type="caution">
    <text evidence="1">The sequence shown here is derived from an EMBL/GenBank/DDBJ whole genome shotgun (WGS) entry which is preliminary data.</text>
</comment>
<reference evidence="1 2" key="1">
    <citation type="journal article" date="2014" name="Int. J. Syst. Evol. Microbiol.">
        <title>Complete genome sequence of Corynebacterium casei LMG S-19264T (=DSM 44701T), isolated from a smear-ripened cheese.</title>
        <authorList>
            <consortium name="US DOE Joint Genome Institute (JGI-PGF)"/>
            <person name="Walter F."/>
            <person name="Albersmeier A."/>
            <person name="Kalinowski J."/>
            <person name="Ruckert C."/>
        </authorList>
    </citation>
    <scope>NUCLEOTIDE SEQUENCE [LARGE SCALE GENOMIC DNA]</scope>
    <source>
        <strain evidence="1 2">CGMCC 1.12976</strain>
    </source>
</reference>
<keyword evidence="2" id="KW-1185">Reference proteome</keyword>
<protein>
    <submittedName>
        <fullName evidence="1">Uncharacterized protein</fullName>
    </submittedName>
</protein>
<evidence type="ECO:0000313" key="1">
    <source>
        <dbReference type="EMBL" id="GGF16111.1"/>
    </source>
</evidence>
<dbReference type="EMBL" id="BMGP01000001">
    <property type="protein sequence ID" value="GGF16111.1"/>
    <property type="molecule type" value="Genomic_DNA"/>
</dbReference>
<evidence type="ECO:0000313" key="2">
    <source>
        <dbReference type="Proteomes" id="UP000598775"/>
    </source>
</evidence>
<organism evidence="1 2">
    <name type="scientific">Subtercola lobariae</name>
    <dbReference type="NCBI Taxonomy" id="1588641"/>
    <lineage>
        <taxon>Bacteria</taxon>
        <taxon>Bacillati</taxon>
        <taxon>Actinomycetota</taxon>
        <taxon>Actinomycetes</taxon>
        <taxon>Micrococcales</taxon>
        <taxon>Microbacteriaceae</taxon>
        <taxon>Subtercola</taxon>
    </lineage>
</organism>
<dbReference type="Proteomes" id="UP000598775">
    <property type="component" value="Unassembled WGS sequence"/>
</dbReference>
<name>A0A917EV15_9MICO</name>